<dbReference type="Gene3D" id="3.40.630.10">
    <property type="entry name" value="Zn peptidases"/>
    <property type="match status" value="2"/>
</dbReference>
<dbReference type="Pfam" id="PF01546">
    <property type="entry name" value="Peptidase_M20"/>
    <property type="match status" value="1"/>
</dbReference>
<dbReference type="AlphaFoldDB" id="A0A3D8RZE7"/>
<keyword evidence="9" id="KW-0170">Cobalt</keyword>
<keyword evidence="7" id="KW-0378">Hydrolase</keyword>
<feature type="compositionally biased region" description="Polar residues" evidence="11">
    <location>
        <begin position="1"/>
        <end position="10"/>
    </location>
</feature>
<dbReference type="Proteomes" id="UP000256645">
    <property type="component" value="Unassembled WGS sequence"/>
</dbReference>
<dbReference type="EMBL" id="PDLM01000004">
    <property type="protein sequence ID" value="RDW79429.1"/>
    <property type="molecule type" value="Genomic_DNA"/>
</dbReference>
<dbReference type="GO" id="GO:0009089">
    <property type="term" value="P:lysine biosynthetic process via diaminopimelate"/>
    <property type="evidence" value="ECO:0007669"/>
    <property type="project" value="UniProtKB-UniPathway"/>
</dbReference>
<evidence type="ECO:0000256" key="6">
    <source>
        <dbReference type="ARBA" id="ARBA00016853"/>
    </source>
</evidence>
<evidence type="ECO:0000256" key="9">
    <source>
        <dbReference type="ARBA" id="ARBA00023285"/>
    </source>
</evidence>
<dbReference type="SUPFAM" id="SSF55031">
    <property type="entry name" value="Bacterial exopeptidase dimerisation domain"/>
    <property type="match status" value="1"/>
</dbReference>
<evidence type="ECO:0000256" key="1">
    <source>
        <dbReference type="ARBA" id="ARBA00001941"/>
    </source>
</evidence>
<evidence type="ECO:0000259" key="12">
    <source>
        <dbReference type="Pfam" id="PF00291"/>
    </source>
</evidence>
<evidence type="ECO:0000256" key="11">
    <source>
        <dbReference type="SAM" id="MobiDB-lite"/>
    </source>
</evidence>
<evidence type="ECO:0000259" key="13">
    <source>
        <dbReference type="Pfam" id="PF07687"/>
    </source>
</evidence>
<evidence type="ECO:0000256" key="4">
    <source>
        <dbReference type="ARBA" id="ARBA00006247"/>
    </source>
</evidence>
<comment type="caution">
    <text evidence="14">The sequence shown here is derived from an EMBL/GenBank/DDBJ whole genome shotgun (WGS) entry which is preliminary data.</text>
</comment>
<proteinExistence type="inferred from homology"/>
<feature type="region of interest" description="Disordered" evidence="11">
    <location>
        <begin position="1"/>
        <end position="25"/>
    </location>
</feature>
<dbReference type="SUPFAM" id="SSF53686">
    <property type="entry name" value="Tryptophan synthase beta subunit-like PLP-dependent enzymes"/>
    <property type="match status" value="1"/>
</dbReference>
<dbReference type="OrthoDB" id="10059875at2759"/>
<protein>
    <recommendedName>
        <fullName evidence="6">Probable succinyl-diaminopimelate desuccinylase</fullName>
        <ecNumber evidence="5">3.5.1.18</ecNumber>
    </recommendedName>
</protein>
<keyword evidence="15" id="KW-1185">Reference proteome</keyword>
<comment type="cofactor">
    <cofactor evidence="1">
        <name>Co(2+)</name>
        <dbReference type="ChEBI" id="CHEBI:48828"/>
    </cofactor>
</comment>
<dbReference type="PANTHER" id="PTHR42937">
    <property type="match status" value="1"/>
</dbReference>
<dbReference type="Pfam" id="PF00291">
    <property type="entry name" value="PALP"/>
    <property type="match status" value="1"/>
</dbReference>
<dbReference type="NCBIfam" id="NF006058">
    <property type="entry name" value="PRK08206.1"/>
    <property type="match status" value="1"/>
</dbReference>
<organism evidence="14 15">
    <name type="scientific">Coleophoma cylindrospora</name>
    <dbReference type="NCBI Taxonomy" id="1849047"/>
    <lineage>
        <taxon>Eukaryota</taxon>
        <taxon>Fungi</taxon>
        <taxon>Dikarya</taxon>
        <taxon>Ascomycota</taxon>
        <taxon>Pezizomycotina</taxon>
        <taxon>Leotiomycetes</taxon>
        <taxon>Helotiales</taxon>
        <taxon>Dermateaceae</taxon>
        <taxon>Coleophoma</taxon>
    </lineage>
</organism>
<name>A0A3D8RZE7_9HELO</name>
<dbReference type="Gene3D" id="3.40.50.1100">
    <property type="match status" value="2"/>
</dbReference>
<sequence length="758" mass="80715">MPHPNENGSTRRGVYRNPNAQSWRSNPAEANVQELAAFHHKLPGFAPTKLISLDDVAREIGVKAVYLKDETSRCELPSFKILGASWAAFRAIAEQNGLALDASLELVSKAAQATNTTLVAATDGNHGRAVARLARVLGIDSRIFVPAKLDASAVRSIKDEGAELVLVEGSYDVAVQEARKAAEGTDGALLIQDTAFEDYETIPQWIVDGYSTMLVEVDQQLHGVIPDLVVVPAGVGSFAQAVTSYNKAKGRSTRVLTVEPDVAPCLWRSLQTGNRESISTSKTIMNGMNCGTVSSIAWPILQSGVDAALTISDSESHEAVQYLSPVGVSAGPCGAATLAALRYISRHDPTCVGLSQESVVVIFCTEGQRAYDVPRDVSINDPVKLTQALVQIDSSNPSLSREGGAGEAAIADYISSWLNHRDIEVFRLEKRPGRPSIVGRVKGQGGGKSLLFNGHIDTVTTAGYAGEALAGELKDGSVFGRGAFDMKAGIAASLVALAHAKTAVLRGDVIIAAVADEEYLSAGTEEFLEAGWTADAAIVSEPTGLDMVLAHKGFVWFEVEIIGKAAHGSRPEYGVDAICKAGHFLVELDKHSRDILNGPPHPSLGTGSIHASLIQGGEEPSSYPASCTITVERRTVPGETPSTVEAEIQTILQQIQARVPDFQYDLRMGMSRSPYEVDKSNPFVLEAAKQIEIATGRPVVTRPEKFWTDCALLSEKGIPALLFGVDGGGAHANVEWATVDSINKVAEALRLLMLAHCK</sequence>
<feature type="domain" description="Peptidase M20 dimerisation" evidence="13">
    <location>
        <begin position="550"/>
        <end position="657"/>
    </location>
</feature>
<dbReference type="GO" id="GO:0009014">
    <property type="term" value="F:succinyl-diaminopimelate desuccinylase activity"/>
    <property type="evidence" value="ECO:0007669"/>
    <property type="project" value="UniProtKB-EC"/>
</dbReference>
<dbReference type="PROSITE" id="PS00758">
    <property type="entry name" value="ARGE_DAPE_CPG2_1"/>
    <property type="match status" value="1"/>
</dbReference>
<dbReference type="UniPathway" id="UPA00034">
    <property type="reaction ID" value="UER00021"/>
</dbReference>
<evidence type="ECO:0000313" key="14">
    <source>
        <dbReference type="EMBL" id="RDW79429.1"/>
    </source>
</evidence>
<dbReference type="InterPro" id="IPR010182">
    <property type="entry name" value="ArgE/DapE"/>
</dbReference>
<dbReference type="InterPro" id="IPR002933">
    <property type="entry name" value="Peptidase_M20"/>
</dbReference>
<dbReference type="InterPro" id="IPR036264">
    <property type="entry name" value="Bact_exopeptidase_dim_dom"/>
</dbReference>
<comment type="pathway">
    <text evidence="3">Amino-acid biosynthesis; L-lysine biosynthesis via DAP pathway; LL-2,6-diaminopimelate from (S)-tetrahydrodipicolinate (succinylase route): step 3/3.</text>
</comment>
<dbReference type="STRING" id="1849047.A0A3D8RZE7"/>
<gene>
    <name evidence="14" type="ORF">BP6252_04067</name>
</gene>
<evidence type="ECO:0000256" key="3">
    <source>
        <dbReference type="ARBA" id="ARBA00005130"/>
    </source>
</evidence>
<dbReference type="InterPro" id="IPR036052">
    <property type="entry name" value="TrpB-like_PALP_sf"/>
</dbReference>
<dbReference type="InterPro" id="IPR011650">
    <property type="entry name" value="Peptidase_M20_dimer"/>
</dbReference>
<evidence type="ECO:0000256" key="7">
    <source>
        <dbReference type="ARBA" id="ARBA00022801"/>
    </source>
</evidence>
<feature type="domain" description="Tryptophan synthase beta chain-like PALP" evidence="12">
    <location>
        <begin position="43"/>
        <end position="364"/>
    </location>
</feature>
<dbReference type="SUPFAM" id="SSF53187">
    <property type="entry name" value="Zn-dependent exopeptidases"/>
    <property type="match status" value="1"/>
</dbReference>
<dbReference type="InterPro" id="IPR001926">
    <property type="entry name" value="TrpB-like_PALP"/>
</dbReference>
<dbReference type="Gene3D" id="3.30.70.360">
    <property type="match status" value="1"/>
</dbReference>
<keyword evidence="8" id="KW-0862">Zinc</keyword>
<comment type="catalytic activity">
    <reaction evidence="10">
        <text>N-succinyl-(2S,6S)-2,6-diaminopimelate + H2O = (2S,6S)-2,6-diaminopimelate + succinate</text>
        <dbReference type="Rhea" id="RHEA:22608"/>
        <dbReference type="ChEBI" id="CHEBI:15377"/>
        <dbReference type="ChEBI" id="CHEBI:30031"/>
        <dbReference type="ChEBI" id="CHEBI:57609"/>
        <dbReference type="ChEBI" id="CHEBI:58087"/>
        <dbReference type="EC" id="3.5.1.18"/>
    </reaction>
</comment>
<evidence type="ECO:0000256" key="2">
    <source>
        <dbReference type="ARBA" id="ARBA00001947"/>
    </source>
</evidence>
<comment type="cofactor">
    <cofactor evidence="2">
        <name>Zn(2+)</name>
        <dbReference type="ChEBI" id="CHEBI:29105"/>
    </cofactor>
</comment>
<evidence type="ECO:0000256" key="5">
    <source>
        <dbReference type="ARBA" id="ARBA00011921"/>
    </source>
</evidence>
<dbReference type="NCBIfam" id="TIGR01910">
    <property type="entry name" value="DapE-ArgE"/>
    <property type="match status" value="1"/>
</dbReference>
<dbReference type="PANTHER" id="PTHR42937:SF1">
    <property type="entry name" value="DIAMINOPROPIONATE AMMONIA-LYASE"/>
    <property type="match status" value="1"/>
</dbReference>
<reference evidence="14 15" key="1">
    <citation type="journal article" date="2018" name="IMA Fungus">
        <title>IMA Genome-F 9: Draft genome sequence of Annulohypoxylon stygium, Aspergillus mulundensis, Berkeleyomyces basicola (syn. Thielaviopsis basicola), Ceratocystis smalleyi, two Cercospora beticola strains, Coleophoma cylindrospora, Fusarium fracticaudum, Phialophora cf. hyalina, and Morchella septimelata.</title>
        <authorList>
            <person name="Wingfield B.D."/>
            <person name="Bills G.F."/>
            <person name="Dong Y."/>
            <person name="Huang W."/>
            <person name="Nel W.J."/>
            <person name="Swalarsk-Parry B.S."/>
            <person name="Vaghefi N."/>
            <person name="Wilken P.M."/>
            <person name="An Z."/>
            <person name="de Beer Z.W."/>
            <person name="De Vos L."/>
            <person name="Chen L."/>
            <person name="Duong T.A."/>
            <person name="Gao Y."/>
            <person name="Hammerbacher A."/>
            <person name="Kikkert J.R."/>
            <person name="Li Y."/>
            <person name="Li H."/>
            <person name="Li K."/>
            <person name="Li Q."/>
            <person name="Liu X."/>
            <person name="Ma X."/>
            <person name="Naidoo K."/>
            <person name="Pethybridge S.J."/>
            <person name="Sun J."/>
            <person name="Steenkamp E.T."/>
            <person name="van der Nest M.A."/>
            <person name="van Wyk S."/>
            <person name="Wingfield M.J."/>
            <person name="Xiong C."/>
            <person name="Yue Q."/>
            <person name="Zhang X."/>
        </authorList>
    </citation>
    <scope>NUCLEOTIDE SEQUENCE [LARGE SCALE GENOMIC DNA]</scope>
    <source>
        <strain evidence="14 15">BP6252</strain>
    </source>
</reference>
<evidence type="ECO:0000313" key="15">
    <source>
        <dbReference type="Proteomes" id="UP000256645"/>
    </source>
</evidence>
<dbReference type="EC" id="3.5.1.18" evidence="5"/>
<evidence type="ECO:0000256" key="8">
    <source>
        <dbReference type="ARBA" id="ARBA00022833"/>
    </source>
</evidence>
<evidence type="ECO:0000256" key="10">
    <source>
        <dbReference type="ARBA" id="ARBA00051301"/>
    </source>
</evidence>
<accession>A0A3D8RZE7</accession>
<dbReference type="InterPro" id="IPR001261">
    <property type="entry name" value="ArgE/DapE_CS"/>
</dbReference>
<comment type="similarity">
    <text evidence="4">Belongs to the peptidase M20A family.</text>
</comment>
<dbReference type="Pfam" id="PF07687">
    <property type="entry name" value="M20_dimer"/>
    <property type="match status" value="1"/>
</dbReference>